<proteinExistence type="inferred from homology"/>
<name>A0A2I4FYZ9_JUGRE</name>
<protein>
    <submittedName>
        <fullName evidence="5">Metacaspase-1-like isoform X1</fullName>
    </submittedName>
</protein>
<sequence>MPERTDNQVLINKQKSSSTITSTTHAASRPNTDSSSQDIKRPSPVEAPAVGRKRALLCGVTYNSAGENIISRLEGPLNDVKEIKEMLIKHLGYTEECIRVLTDQEDNKNKSTIPTKEGSKSGDSLVFFFSGHCVQCGVRHDEVPHGHSENNMLIVNRTRSTETHDHVCLVDCTGKGMIPNSYINSTIVRPLKEGVTLHAIVDACHSGSILDLNYKYEQQRAACSNDKGRWMDLSKAEKGTSGGLAICLSACRDNETAPETNANSIGKGPAETMGAMTYHLIQNIVTSNHPANVTYEYILKKMHELRTVRNAHMDKTNYQKMSNLLRAFSESRKIKEPVLSSSLNFDVSLQKFLL</sequence>
<dbReference type="RefSeq" id="XP_018836875.2">
    <property type="nucleotide sequence ID" value="XM_018981330.2"/>
</dbReference>
<keyword evidence="4" id="KW-1185">Reference proteome</keyword>
<evidence type="ECO:0000256" key="1">
    <source>
        <dbReference type="ARBA" id="ARBA00009005"/>
    </source>
</evidence>
<dbReference type="Proteomes" id="UP000235220">
    <property type="component" value="Chromosome 16"/>
</dbReference>
<evidence type="ECO:0000313" key="5">
    <source>
        <dbReference type="RefSeq" id="XP_018836875.2"/>
    </source>
</evidence>
<dbReference type="KEGG" id="jre:109003256"/>
<evidence type="ECO:0000313" key="4">
    <source>
        <dbReference type="Proteomes" id="UP000235220"/>
    </source>
</evidence>
<dbReference type="Pfam" id="PF00656">
    <property type="entry name" value="Peptidase_C14"/>
    <property type="match status" value="1"/>
</dbReference>
<evidence type="ECO:0000259" key="3">
    <source>
        <dbReference type="Pfam" id="PF00656"/>
    </source>
</evidence>
<dbReference type="PANTHER" id="PTHR48104">
    <property type="entry name" value="METACASPASE-4"/>
    <property type="match status" value="1"/>
</dbReference>
<evidence type="ECO:0000256" key="2">
    <source>
        <dbReference type="SAM" id="MobiDB-lite"/>
    </source>
</evidence>
<accession>A0A2I4FYZ9</accession>
<reference evidence="5" key="1">
    <citation type="submission" date="2025-08" db="UniProtKB">
        <authorList>
            <consortium name="RefSeq"/>
        </authorList>
    </citation>
    <scope>IDENTIFICATION</scope>
    <source>
        <tissue evidence="5">Leaves</tissue>
    </source>
</reference>
<gene>
    <name evidence="5" type="primary">LOC109003256</name>
</gene>
<dbReference type="Gene3D" id="3.40.50.12660">
    <property type="match status" value="1"/>
</dbReference>
<organism evidence="4 5">
    <name type="scientific">Juglans regia</name>
    <name type="common">English walnut</name>
    <dbReference type="NCBI Taxonomy" id="51240"/>
    <lineage>
        <taxon>Eukaryota</taxon>
        <taxon>Viridiplantae</taxon>
        <taxon>Streptophyta</taxon>
        <taxon>Embryophyta</taxon>
        <taxon>Tracheophyta</taxon>
        <taxon>Spermatophyta</taxon>
        <taxon>Magnoliopsida</taxon>
        <taxon>eudicotyledons</taxon>
        <taxon>Gunneridae</taxon>
        <taxon>Pentapetalae</taxon>
        <taxon>rosids</taxon>
        <taxon>fabids</taxon>
        <taxon>Fagales</taxon>
        <taxon>Juglandaceae</taxon>
        <taxon>Juglans</taxon>
    </lineage>
</organism>
<dbReference type="InParanoid" id="A0A2I4FYZ9"/>
<feature type="region of interest" description="Disordered" evidence="2">
    <location>
        <begin position="1"/>
        <end position="47"/>
    </location>
</feature>
<feature type="domain" description="Peptidase C14 caspase" evidence="3">
    <location>
        <begin position="52"/>
        <end position="305"/>
    </location>
</feature>
<comment type="similarity">
    <text evidence="1">Belongs to the peptidase C14B family.</text>
</comment>
<dbReference type="GO" id="GO:0005737">
    <property type="term" value="C:cytoplasm"/>
    <property type="evidence" value="ECO:0000318"/>
    <property type="project" value="GO_Central"/>
</dbReference>
<dbReference type="GO" id="GO:0004197">
    <property type="term" value="F:cysteine-type endopeptidase activity"/>
    <property type="evidence" value="ECO:0000318"/>
    <property type="project" value="GO_Central"/>
</dbReference>
<dbReference type="GO" id="GO:0006508">
    <property type="term" value="P:proteolysis"/>
    <property type="evidence" value="ECO:0000318"/>
    <property type="project" value="GO_Central"/>
</dbReference>
<dbReference type="InterPro" id="IPR050452">
    <property type="entry name" value="Metacaspase"/>
</dbReference>
<dbReference type="PANTHER" id="PTHR48104:SF2">
    <property type="entry name" value="METACASPASE-1-LIKE ISOFORM X1"/>
    <property type="match status" value="1"/>
</dbReference>
<dbReference type="InterPro" id="IPR011600">
    <property type="entry name" value="Pept_C14_caspase"/>
</dbReference>
<feature type="compositionally biased region" description="Polar residues" evidence="2">
    <location>
        <begin position="25"/>
        <end position="37"/>
    </location>
</feature>
<dbReference type="AlphaFoldDB" id="A0A2I4FYZ9"/>
<dbReference type="GeneID" id="109003256"/>
<dbReference type="OrthoDB" id="3223806at2759"/>